<dbReference type="AlphaFoldDB" id="A0A7D6ZUB1"/>
<dbReference type="PANTHER" id="PTHR34075:SF5">
    <property type="entry name" value="BLR3430 PROTEIN"/>
    <property type="match status" value="1"/>
</dbReference>
<dbReference type="Pfam" id="PF01796">
    <property type="entry name" value="OB_ChsH2_C"/>
    <property type="match status" value="1"/>
</dbReference>
<dbReference type="PANTHER" id="PTHR34075">
    <property type="entry name" value="BLR3430 PROTEIN"/>
    <property type="match status" value="1"/>
</dbReference>
<dbReference type="Pfam" id="PF12172">
    <property type="entry name" value="zf-ChsH2"/>
    <property type="match status" value="1"/>
</dbReference>
<gene>
    <name evidence="3" type="ORF">H0264_26540</name>
</gene>
<feature type="domain" description="ChsH2 rubredoxin-like zinc ribbon" evidence="2">
    <location>
        <begin position="23"/>
        <end position="58"/>
    </location>
</feature>
<dbReference type="Gene3D" id="6.10.30.10">
    <property type="match status" value="1"/>
</dbReference>
<dbReference type="SUPFAM" id="SSF50249">
    <property type="entry name" value="Nucleic acid-binding proteins"/>
    <property type="match status" value="1"/>
</dbReference>
<evidence type="ECO:0000313" key="4">
    <source>
        <dbReference type="Proteomes" id="UP000515512"/>
    </source>
</evidence>
<reference evidence="3 4" key="1">
    <citation type="submission" date="2020-07" db="EMBL/GenBank/DDBJ databases">
        <authorList>
            <person name="Zhuang K."/>
            <person name="Ran Y."/>
        </authorList>
    </citation>
    <scope>NUCLEOTIDE SEQUENCE [LARGE SCALE GENOMIC DNA]</scope>
    <source>
        <strain evidence="3 4">WCH-YHL-001</strain>
    </source>
</reference>
<protein>
    <submittedName>
        <fullName evidence="3">OB-fold domain-containing protein</fullName>
    </submittedName>
</protein>
<dbReference type="Proteomes" id="UP000515512">
    <property type="component" value="Chromosome"/>
</dbReference>
<keyword evidence="4" id="KW-1185">Reference proteome</keyword>
<dbReference type="InterPro" id="IPR012340">
    <property type="entry name" value="NA-bd_OB-fold"/>
</dbReference>
<organism evidence="3 4">
    <name type="scientific">Nocardia huaxiensis</name>
    <dbReference type="NCBI Taxonomy" id="2755382"/>
    <lineage>
        <taxon>Bacteria</taxon>
        <taxon>Bacillati</taxon>
        <taxon>Actinomycetota</taxon>
        <taxon>Actinomycetes</taxon>
        <taxon>Mycobacteriales</taxon>
        <taxon>Nocardiaceae</taxon>
        <taxon>Nocardia</taxon>
    </lineage>
</organism>
<evidence type="ECO:0000259" key="2">
    <source>
        <dbReference type="Pfam" id="PF12172"/>
    </source>
</evidence>
<dbReference type="RefSeq" id="WP_181580075.1">
    <property type="nucleotide sequence ID" value="NZ_CP059399.1"/>
</dbReference>
<dbReference type="KEGG" id="nhu:H0264_26540"/>
<sequence length="144" mass="15251">MNDQATAAIWPPMQRDGKSAEFFDAARRGELVIKKCGGCGELLAPEAAVCTTCGGTELTWVPAAGTGTLITWTVIHRAPNRAYAELVPYTVAVVELAEGPWMYARVVGTPGAGAPVRVAFEHPAEGESYPIWTTDIGTATESDN</sequence>
<dbReference type="InterPro" id="IPR022002">
    <property type="entry name" value="ChsH2_Znr"/>
</dbReference>
<proteinExistence type="predicted"/>
<name>A0A7D6ZUB1_9NOCA</name>
<evidence type="ECO:0000259" key="1">
    <source>
        <dbReference type="Pfam" id="PF01796"/>
    </source>
</evidence>
<accession>A0A7D6ZUB1</accession>
<feature type="domain" description="ChsH2 C-terminal OB-fold" evidence="1">
    <location>
        <begin position="60"/>
        <end position="121"/>
    </location>
</feature>
<evidence type="ECO:0000313" key="3">
    <source>
        <dbReference type="EMBL" id="QLY28869.1"/>
    </source>
</evidence>
<dbReference type="EMBL" id="CP059399">
    <property type="protein sequence ID" value="QLY28869.1"/>
    <property type="molecule type" value="Genomic_DNA"/>
</dbReference>
<dbReference type="InterPro" id="IPR002878">
    <property type="entry name" value="ChsH2_C"/>
</dbReference>
<dbReference type="InterPro" id="IPR052513">
    <property type="entry name" value="Thioester_dehydratase-like"/>
</dbReference>